<dbReference type="Pfam" id="PF02316">
    <property type="entry name" value="HTH_Tnp_Mu_1"/>
    <property type="match status" value="1"/>
</dbReference>
<protein>
    <submittedName>
        <fullName evidence="4">Transposase-like Mu</fullName>
    </submittedName>
</protein>
<dbReference type="GO" id="GO:0003677">
    <property type="term" value="F:DNA binding"/>
    <property type="evidence" value="ECO:0007669"/>
    <property type="project" value="InterPro"/>
</dbReference>
<feature type="region of interest" description="Disordered" evidence="1">
    <location>
        <begin position="606"/>
        <end position="629"/>
    </location>
</feature>
<dbReference type="PANTHER" id="PTHR35004">
    <property type="entry name" value="TRANSPOSASE RV3428C-RELATED"/>
    <property type="match status" value="1"/>
</dbReference>
<dbReference type="Pfam" id="PF09299">
    <property type="entry name" value="Mu-transpos_C"/>
    <property type="match status" value="1"/>
</dbReference>
<feature type="domain" description="Integrase catalytic" evidence="2">
    <location>
        <begin position="262"/>
        <end position="472"/>
    </location>
</feature>
<name>B8DLF1_NITV9</name>
<dbReference type="EMBL" id="CP001197">
    <property type="protein sequence ID" value="ACL08213.1"/>
    <property type="molecule type" value="Genomic_DNA"/>
</dbReference>
<feature type="region of interest" description="Disordered" evidence="1">
    <location>
        <begin position="68"/>
        <end position="94"/>
    </location>
</feature>
<dbReference type="eggNOG" id="COG2801">
    <property type="taxonomic scope" value="Bacteria"/>
</dbReference>
<dbReference type="GO" id="GO:0015074">
    <property type="term" value="P:DNA integration"/>
    <property type="evidence" value="ECO:0007669"/>
    <property type="project" value="InterPro"/>
</dbReference>
<feature type="compositionally biased region" description="Basic and acidic residues" evidence="1">
    <location>
        <begin position="615"/>
        <end position="628"/>
    </location>
</feature>
<dbReference type="KEGG" id="dvm:DvMF_1264"/>
<dbReference type="SUPFAM" id="SSF46955">
    <property type="entry name" value="Putative DNA-binding domain"/>
    <property type="match status" value="1"/>
</dbReference>
<dbReference type="SUPFAM" id="SSF53098">
    <property type="entry name" value="Ribonuclease H-like"/>
    <property type="match status" value="1"/>
</dbReference>
<dbReference type="InterPro" id="IPR009004">
    <property type="entry name" value="Transposase_Mu_C"/>
</dbReference>
<evidence type="ECO:0000313" key="4">
    <source>
        <dbReference type="EMBL" id="ACL08213.1"/>
    </source>
</evidence>
<dbReference type="PROSITE" id="PS50994">
    <property type="entry name" value="INTEGRASE"/>
    <property type="match status" value="1"/>
</dbReference>
<dbReference type="SUPFAM" id="SSF50610">
    <property type="entry name" value="mu transposase, C-terminal domain"/>
    <property type="match status" value="1"/>
</dbReference>
<reference evidence="4" key="1">
    <citation type="submission" date="2008-10" db="EMBL/GenBank/DDBJ databases">
        <title>Complete sequence of Desulfovibrio vulgaris str. 'Miyazaki F'.</title>
        <authorList>
            <person name="Lucas S."/>
            <person name="Copeland A."/>
            <person name="Lapidus A."/>
            <person name="Glavina del Rio T."/>
            <person name="Dalin E."/>
            <person name="Tice H."/>
            <person name="Bruce D."/>
            <person name="Goodwin L."/>
            <person name="Pitluck S."/>
            <person name="Sims D."/>
            <person name="Brettin T."/>
            <person name="Detter J.C."/>
            <person name="Han C."/>
            <person name="Larimer F."/>
            <person name="Land M."/>
            <person name="Hauser L."/>
            <person name="Kyrpides N."/>
            <person name="Mikhailova N."/>
            <person name="Hazen T.C."/>
            <person name="Richardson P."/>
        </authorList>
    </citation>
    <scope>NUCLEOTIDE SEQUENCE</scope>
    <source>
        <strain evidence="4">Miyazaki F</strain>
    </source>
</reference>
<dbReference type="PROSITE" id="PS51702">
    <property type="entry name" value="HTH_MU"/>
    <property type="match status" value="1"/>
</dbReference>
<dbReference type="InterPro" id="IPR001584">
    <property type="entry name" value="Integrase_cat-core"/>
</dbReference>
<evidence type="ECO:0000259" key="3">
    <source>
        <dbReference type="PROSITE" id="PS51702"/>
    </source>
</evidence>
<dbReference type="InterPro" id="IPR036388">
    <property type="entry name" value="WH-like_DNA-bd_sf"/>
</dbReference>
<dbReference type="InterPro" id="IPR003314">
    <property type="entry name" value="Mu-type_HTH"/>
</dbReference>
<accession>B8DLF1</accession>
<dbReference type="InterPro" id="IPR012337">
    <property type="entry name" value="RNaseH-like_sf"/>
</dbReference>
<organism evidence="4">
    <name type="scientific">Nitratidesulfovibrio vulgaris (strain DSM 19637 / Miyazaki F)</name>
    <name type="common">Desulfovibrio vulgaris</name>
    <dbReference type="NCBI Taxonomy" id="883"/>
    <lineage>
        <taxon>Bacteria</taxon>
        <taxon>Pseudomonadati</taxon>
        <taxon>Thermodesulfobacteriota</taxon>
        <taxon>Desulfovibrionia</taxon>
        <taxon>Desulfovibrionales</taxon>
        <taxon>Desulfovibrionaceae</taxon>
        <taxon>Nitratidesulfovibrio</taxon>
    </lineage>
</organism>
<dbReference type="InterPro" id="IPR036397">
    <property type="entry name" value="RNaseH_sf"/>
</dbReference>
<dbReference type="STRING" id="883.DvMF_1264"/>
<dbReference type="Gene3D" id="3.30.420.10">
    <property type="entry name" value="Ribonuclease H-like superfamily/Ribonuclease H"/>
    <property type="match status" value="1"/>
</dbReference>
<dbReference type="Gene3D" id="1.10.10.10">
    <property type="entry name" value="Winged helix-like DNA-binding domain superfamily/Winged helix DNA-binding domain"/>
    <property type="match status" value="1"/>
</dbReference>
<dbReference type="HOGENOM" id="CLU_024682_0_0_7"/>
<dbReference type="InterPro" id="IPR015378">
    <property type="entry name" value="Transposase-like_Mu_C"/>
</dbReference>
<feature type="compositionally biased region" description="Low complexity" evidence="1">
    <location>
        <begin position="68"/>
        <end position="85"/>
    </location>
</feature>
<evidence type="ECO:0000256" key="1">
    <source>
        <dbReference type="SAM" id="MobiDB-lite"/>
    </source>
</evidence>
<dbReference type="Gene3D" id="2.30.30.130">
    <property type="entry name" value="Transposase, Mu, C-terminal"/>
    <property type="match status" value="1"/>
</dbReference>
<gene>
    <name evidence="4" type="ordered locus">DvMF_1264</name>
</gene>
<proteinExistence type="predicted"/>
<dbReference type="OrthoDB" id="9794201at2"/>
<sequence length="728" mass="81787">MKTFKDAYTAGELAAALGVTDRAVQMRARREGWQARRKPGRGGGNEWLVVSMPEGTALAVRMAEERTAVAAAASDHPPTTSAPSAPGAPTPLDPKRRQQALARLDLVRLYLDWLRRHGKSVQSRANFLAAYDGGAWPQLLATVGPVSWKTLERWKVQQRRAGDLMAIADKRGLAHRGKSLLTERHRQIILGKALHINNPAISYVCNQVTGLCKAEGLHVPSPATIRRFLNQYMGDCYAEWTFIREGKKAWNDKAAIWFERNWGLVEVGDILIADGHTLNFETTNPDTGKPCRMTMVLWFDGASNYPLGWELMPTENTASISAALRRACIRLGKVPRIAYLDNGKAFRAKHFKGCADFRQAGIVGLYEDLGVQVIHAWAYHGQSKPIERFFGTFHELENWVPSYTGRSINTKPARMHRGEAMHRKLYDALGGRPLTMQETHAAIAHFFDAYVLRPQRGHLAGRTPHEIFSAGRGPGLTADDLNRLNLWMLSREVREIDRGGTVRLLGRRYFAPELYGKKHAVVVRYDDQRPQSVLVYATDGRFLAEAREMQTLHPAAYYLGEGEHREQLADALAIRREQEKLAGASSRALLDAVVIPEHRQRMAQLASDAPAALPEGERDIPPPARRELPIPTVTDDERRAHDAMLAEHRARMAARPAYEAPSFFASQLDRYEFLFRISEVQGLPLTEADATFKAEYEQSDEYLEVALPRYEQQRRLIARMAAMEARAS</sequence>
<evidence type="ECO:0000259" key="2">
    <source>
        <dbReference type="PROSITE" id="PS50994"/>
    </source>
</evidence>
<dbReference type="AlphaFoldDB" id="B8DLF1"/>
<dbReference type="InterPro" id="IPR009061">
    <property type="entry name" value="DNA-bd_dom_put_sf"/>
</dbReference>
<dbReference type="PANTHER" id="PTHR35004:SF6">
    <property type="entry name" value="TRANSPOSASE"/>
    <property type="match status" value="1"/>
</dbReference>
<feature type="domain" description="HTH Mu-type" evidence="3">
    <location>
        <begin position="4"/>
        <end position="68"/>
    </location>
</feature>